<feature type="chain" id="PRO_5021029847" evidence="1">
    <location>
        <begin position="30"/>
        <end position="380"/>
    </location>
</feature>
<organism evidence="3 4">
    <name type="scientific">Plasticicumulans lactativorans</name>
    <dbReference type="NCBI Taxonomy" id="1133106"/>
    <lineage>
        <taxon>Bacteria</taxon>
        <taxon>Pseudomonadati</taxon>
        <taxon>Pseudomonadota</taxon>
        <taxon>Gammaproteobacteria</taxon>
        <taxon>Candidatus Competibacteraceae</taxon>
        <taxon>Plasticicumulans</taxon>
    </lineage>
</organism>
<keyword evidence="1" id="KW-0732">Signal</keyword>
<sequence length="380" mass="38478">MTAPFPTGPTLRRLALAGLLAAPALAAQAAYVETDLVSNVPGRAAQLDPDLVNPWGLSASPTSPWWVSDNGTGLSTLYNGSGVKQGLVVTIPPSPGSPPGTTSTPTGQVFNPTTDFQITPNTPARFLFATEDGTIAGWNPGTGTVAPLKIDNSASGAVYKGLALGSTGSGNLLYAANFTGGKIDVFDAAFTPTTPGGGFLDPNLPAGYVPFNIQNLGGQLYVTYALRQPGADDETAGPGLGIVDVFDTDGSLIRRLATGGTLNAPWGLALAPAGFGEFAGALLVGNFGDGLINAFDAATGAFLGQIADATGTPIAIDGLWGLAFGNGGNAGSPNELFFTAGLDDEANGLFGKLSAVSVPEPASWTLLTLGLAGLRRRTRR</sequence>
<evidence type="ECO:0000313" key="4">
    <source>
        <dbReference type="Proteomes" id="UP000295765"/>
    </source>
</evidence>
<dbReference type="Pfam" id="PF07589">
    <property type="entry name" value="PEP-CTERM"/>
    <property type="match status" value="1"/>
</dbReference>
<dbReference type="EMBL" id="SLWY01000003">
    <property type="protein sequence ID" value="TCO83028.1"/>
    <property type="molecule type" value="Genomic_DNA"/>
</dbReference>
<dbReference type="AlphaFoldDB" id="A0A4R2L6J9"/>
<dbReference type="OrthoDB" id="581621at2"/>
<dbReference type="InterPro" id="IPR013424">
    <property type="entry name" value="Ice-binding_C"/>
</dbReference>
<dbReference type="SUPFAM" id="SSF75011">
    <property type="entry name" value="3-carboxy-cis,cis-mucoante lactonizing enzyme"/>
    <property type="match status" value="1"/>
</dbReference>
<protein>
    <submittedName>
        <fullName evidence="3">Uncharacterized protein (TIGR03118 family)</fullName>
    </submittedName>
</protein>
<name>A0A4R2L6J9_9GAMM</name>
<dbReference type="InterPro" id="IPR017549">
    <property type="entry name" value="APMV_L690"/>
</dbReference>
<gene>
    <name evidence="3" type="ORF">EV699_10373</name>
</gene>
<keyword evidence="4" id="KW-1185">Reference proteome</keyword>
<comment type="caution">
    <text evidence="3">The sequence shown here is derived from an EMBL/GenBank/DDBJ whole genome shotgun (WGS) entry which is preliminary data.</text>
</comment>
<reference evidence="3 4" key="1">
    <citation type="submission" date="2019-03" db="EMBL/GenBank/DDBJ databases">
        <title>Genomic Encyclopedia of Type Strains, Phase IV (KMG-IV): sequencing the most valuable type-strain genomes for metagenomic binning, comparative biology and taxonomic classification.</title>
        <authorList>
            <person name="Goeker M."/>
        </authorList>
    </citation>
    <scope>NUCLEOTIDE SEQUENCE [LARGE SCALE GENOMIC DNA]</scope>
    <source>
        <strain evidence="3 4">DSM 25287</strain>
    </source>
</reference>
<feature type="domain" description="Ice-binding protein C-terminal" evidence="2">
    <location>
        <begin position="357"/>
        <end position="380"/>
    </location>
</feature>
<evidence type="ECO:0000313" key="3">
    <source>
        <dbReference type="EMBL" id="TCO83028.1"/>
    </source>
</evidence>
<proteinExistence type="predicted"/>
<dbReference type="Proteomes" id="UP000295765">
    <property type="component" value="Unassembled WGS sequence"/>
</dbReference>
<dbReference type="RefSeq" id="WP_132539007.1">
    <property type="nucleotide sequence ID" value="NZ_SLWY01000003.1"/>
</dbReference>
<evidence type="ECO:0000256" key="1">
    <source>
        <dbReference type="SAM" id="SignalP"/>
    </source>
</evidence>
<accession>A0A4R2L6J9</accession>
<evidence type="ECO:0000259" key="2">
    <source>
        <dbReference type="Pfam" id="PF07589"/>
    </source>
</evidence>
<dbReference type="NCBIfam" id="TIGR03118">
    <property type="entry name" value="PEPCTERM_chp_1"/>
    <property type="match status" value="1"/>
</dbReference>
<feature type="signal peptide" evidence="1">
    <location>
        <begin position="1"/>
        <end position="29"/>
    </location>
</feature>